<reference evidence="3" key="1">
    <citation type="submission" date="2017-06" db="EMBL/GenBank/DDBJ databases">
        <authorList>
            <person name="Varghese N."/>
            <person name="Submissions S."/>
        </authorList>
    </citation>
    <scope>NUCLEOTIDE SEQUENCE [LARGE SCALE GENOMIC DNA]</scope>
    <source>
        <strain evidence="3">NKM1</strain>
    </source>
</reference>
<name>A0A239GIH8_9BACT</name>
<dbReference type="Pfam" id="PF00550">
    <property type="entry name" value="PP-binding"/>
    <property type="match status" value="1"/>
</dbReference>
<accession>A0A239GIH8</accession>
<dbReference type="SUPFAM" id="SSF47336">
    <property type="entry name" value="ACP-like"/>
    <property type="match status" value="1"/>
</dbReference>
<gene>
    <name evidence="2" type="ORF">SAMN06296052_11182</name>
</gene>
<dbReference type="InterPro" id="IPR009081">
    <property type="entry name" value="PP-bd_ACP"/>
</dbReference>
<organism evidence="2 3">
    <name type="scientific">Pontibacter ummariensis</name>
    <dbReference type="NCBI Taxonomy" id="1610492"/>
    <lineage>
        <taxon>Bacteria</taxon>
        <taxon>Pseudomonadati</taxon>
        <taxon>Bacteroidota</taxon>
        <taxon>Cytophagia</taxon>
        <taxon>Cytophagales</taxon>
        <taxon>Hymenobacteraceae</taxon>
        <taxon>Pontibacter</taxon>
    </lineage>
</organism>
<feature type="domain" description="Carrier" evidence="1">
    <location>
        <begin position="14"/>
        <end position="76"/>
    </location>
</feature>
<evidence type="ECO:0000259" key="1">
    <source>
        <dbReference type="Pfam" id="PF00550"/>
    </source>
</evidence>
<evidence type="ECO:0000313" key="3">
    <source>
        <dbReference type="Proteomes" id="UP000198432"/>
    </source>
</evidence>
<sequence>MNTVSNTTGLIETEVVNIISSVTHLSANQLVQVRDLAKLGLDVLDVLDVILEVEQAYDITIPDEVPVYTVDDLVDYVHRQLGNVAGTAA</sequence>
<evidence type="ECO:0000313" key="2">
    <source>
        <dbReference type="EMBL" id="SNS68940.1"/>
    </source>
</evidence>
<dbReference type="InterPro" id="IPR036736">
    <property type="entry name" value="ACP-like_sf"/>
</dbReference>
<dbReference type="OrthoDB" id="853569at2"/>
<dbReference type="Gene3D" id="1.10.1200.10">
    <property type="entry name" value="ACP-like"/>
    <property type="match status" value="1"/>
</dbReference>
<proteinExistence type="predicted"/>
<dbReference type="Proteomes" id="UP000198432">
    <property type="component" value="Unassembled WGS sequence"/>
</dbReference>
<dbReference type="RefSeq" id="WP_089319643.1">
    <property type="nucleotide sequence ID" value="NZ_FZOQ01000011.1"/>
</dbReference>
<dbReference type="AlphaFoldDB" id="A0A239GIH8"/>
<keyword evidence="3" id="KW-1185">Reference proteome</keyword>
<protein>
    <submittedName>
        <fullName evidence="2">Acyl carrier protein</fullName>
    </submittedName>
</protein>
<dbReference type="EMBL" id="FZOQ01000011">
    <property type="protein sequence ID" value="SNS68940.1"/>
    <property type="molecule type" value="Genomic_DNA"/>
</dbReference>